<dbReference type="KEGG" id="ttq:NIES37_15840"/>
<reference evidence="1 2" key="1">
    <citation type="submission" date="2017-06" db="EMBL/GenBank/DDBJ databases">
        <title>Genome sequencing of cyanobaciteial culture collection at National Institute for Environmental Studies (NIES).</title>
        <authorList>
            <person name="Hirose Y."/>
            <person name="Shimura Y."/>
            <person name="Fujisawa T."/>
            <person name="Nakamura Y."/>
            <person name="Kawachi M."/>
        </authorList>
    </citation>
    <scope>NUCLEOTIDE SEQUENCE [LARGE SCALE GENOMIC DNA]</scope>
    <source>
        <strain evidence="1 2">NIES-37</strain>
    </source>
</reference>
<protein>
    <submittedName>
        <fullName evidence="1">Uncharacterized protein</fullName>
    </submittedName>
</protein>
<name>A0A1Z4MW33_9CYAN</name>
<dbReference type="AlphaFoldDB" id="A0A1Z4MW33"/>
<keyword evidence="2" id="KW-1185">Reference proteome</keyword>
<accession>A0A1Z4MW33</accession>
<gene>
    <name evidence="1" type="ORF">NIES37_15840</name>
</gene>
<evidence type="ECO:0000313" key="2">
    <source>
        <dbReference type="Proteomes" id="UP000218785"/>
    </source>
</evidence>
<sequence length="131" mass="14340">MTLPKRSSRVLEKALQRASGMQAIDPNLDFGNSNSLQNMVQIIEELRNKLNAHNTALAVIDASKTDIDKLEKALSVVCENMLMSVAGRYGKESTEYVQAGGVLKSDRIRKGTITRIKSGVEKPPVEPIETA</sequence>
<evidence type="ECO:0000313" key="1">
    <source>
        <dbReference type="EMBL" id="BAY97640.1"/>
    </source>
</evidence>
<organism evidence="1 2">
    <name type="scientific">Tolypothrix tenuis PCC 7101</name>
    <dbReference type="NCBI Taxonomy" id="231146"/>
    <lineage>
        <taxon>Bacteria</taxon>
        <taxon>Bacillati</taxon>
        <taxon>Cyanobacteriota</taxon>
        <taxon>Cyanophyceae</taxon>
        <taxon>Nostocales</taxon>
        <taxon>Tolypothrichaceae</taxon>
        <taxon>Tolypothrix</taxon>
    </lineage>
</organism>
<dbReference type="RefSeq" id="WP_096574664.1">
    <property type="nucleotide sequence ID" value="NZ_CAWNJS010000001.1"/>
</dbReference>
<dbReference type="EMBL" id="AP018248">
    <property type="protein sequence ID" value="BAY97640.1"/>
    <property type="molecule type" value="Genomic_DNA"/>
</dbReference>
<dbReference type="Proteomes" id="UP000218785">
    <property type="component" value="Chromosome"/>
</dbReference>
<proteinExistence type="predicted"/>